<evidence type="ECO:0000313" key="2">
    <source>
        <dbReference type="Proteomes" id="UP000634136"/>
    </source>
</evidence>
<dbReference type="AlphaFoldDB" id="A0A834X348"/>
<gene>
    <name evidence="1" type="ORF">G2W53_005938</name>
</gene>
<dbReference type="Proteomes" id="UP000634136">
    <property type="component" value="Unassembled WGS sequence"/>
</dbReference>
<proteinExistence type="predicted"/>
<name>A0A834X348_9FABA</name>
<sequence>MATISVENVKTGKRREGKVTGEVKVNPRKRVCSREGCSKAPKHILGCEFDR</sequence>
<reference evidence="1" key="1">
    <citation type="submission" date="2020-09" db="EMBL/GenBank/DDBJ databases">
        <title>Genome-Enabled Discovery of Anthraquinone Biosynthesis in Senna tora.</title>
        <authorList>
            <person name="Kang S.-H."/>
            <person name="Pandey R.P."/>
            <person name="Lee C.-M."/>
            <person name="Sim J.-S."/>
            <person name="Jeong J.-T."/>
            <person name="Choi B.-S."/>
            <person name="Jung M."/>
            <person name="Ginzburg D."/>
            <person name="Zhao K."/>
            <person name="Won S.Y."/>
            <person name="Oh T.-J."/>
            <person name="Yu Y."/>
            <person name="Kim N.-H."/>
            <person name="Lee O.R."/>
            <person name="Lee T.-H."/>
            <person name="Bashyal P."/>
            <person name="Kim T.-S."/>
            <person name="Lee W.-H."/>
            <person name="Kawkins C."/>
            <person name="Kim C.-K."/>
            <person name="Kim J.S."/>
            <person name="Ahn B.O."/>
            <person name="Rhee S.Y."/>
            <person name="Sohng J.K."/>
        </authorList>
    </citation>
    <scope>NUCLEOTIDE SEQUENCE</scope>
    <source>
        <tissue evidence="1">Leaf</tissue>
    </source>
</reference>
<evidence type="ECO:0000313" key="1">
    <source>
        <dbReference type="EMBL" id="KAF7837456.1"/>
    </source>
</evidence>
<dbReference type="EMBL" id="JAAIUW010000003">
    <property type="protein sequence ID" value="KAF7837456.1"/>
    <property type="molecule type" value="Genomic_DNA"/>
</dbReference>
<comment type="caution">
    <text evidence="1">The sequence shown here is derived from an EMBL/GenBank/DDBJ whole genome shotgun (WGS) entry which is preliminary data.</text>
</comment>
<protein>
    <submittedName>
        <fullName evidence="1">Uncharacterized protein</fullName>
    </submittedName>
</protein>
<organism evidence="1 2">
    <name type="scientific">Senna tora</name>
    <dbReference type="NCBI Taxonomy" id="362788"/>
    <lineage>
        <taxon>Eukaryota</taxon>
        <taxon>Viridiplantae</taxon>
        <taxon>Streptophyta</taxon>
        <taxon>Embryophyta</taxon>
        <taxon>Tracheophyta</taxon>
        <taxon>Spermatophyta</taxon>
        <taxon>Magnoliopsida</taxon>
        <taxon>eudicotyledons</taxon>
        <taxon>Gunneridae</taxon>
        <taxon>Pentapetalae</taxon>
        <taxon>rosids</taxon>
        <taxon>fabids</taxon>
        <taxon>Fabales</taxon>
        <taxon>Fabaceae</taxon>
        <taxon>Caesalpinioideae</taxon>
        <taxon>Cassia clade</taxon>
        <taxon>Senna</taxon>
    </lineage>
</organism>
<accession>A0A834X348</accession>
<keyword evidence="2" id="KW-1185">Reference proteome</keyword>